<dbReference type="RefSeq" id="WP_283766219.1">
    <property type="nucleotide sequence ID" value="NZ_JAQOSO010000031.1"/>
</dbReference>
<evidence type="ECO:0000313" key="1">
    <source>
        <dbReference type="EMBL" id="MDJ1173874.1"/>
    </source>
</evidence>
<comment type="caution">
    <text evidence="1">The sequence shown here is derived from an EMBL/GenBank/DDBJ whole genome shotgun (WGS) entry which is preliminary data.</text>
</comment>
<proteinExistence type="predicted"/>
<organism evidence="1 2">
    <name type="scientific">Roseofilum capinflatum BLCC-M114</name>
    <dbReference type="NCBI Taxonomy" id="3022440"/>
    <lineage>
        <taxon>Bacteria</taxon>
        <taxon>Bacillati</taxon>
        <taxon>Cyanobacteriota</taxon>
        <taxon>Cyanophyceae</taxon>
        <taxon>Desertifilales</taxon>
        <taxon>Desertifilaceae</taxon>
        <taxon>Roseofilum</taxon>
        <taxon>Roseofilum capinflatum</taxon>
    </lineage>
</organism>
<reference evidence="1 2" key="1">
    <citation type="submission" date="2023-01" db="EMBL/GenBank/DDBJ databases">
        <title>Novel diversity within Roseofilum (Cyanobacteria; Desertifilaceae) from marine benthic mats with descriptions of four novel species.</title>
        <authorList>
            <person name="Wang Y."/>
            <person name="Berthold D.E."/>
            <person name="Hu J."/>
            <person name="Lefler F.W."/>
            <person name="Laughinghouse H.D. IV."/>
        </authorList>
    </citation>
    <scope>NUCLEOTIDE SEQUENCE [LARGE SCALE GENOMIC DNA]</scope>
    <source>
        <strain evidence="1 2">BLCC-M114</strain>
    </source>
</reference>
<accession>A0ABT7B405</accession>
<sequence>MITPRRERGDRTWEEIMARCAQLATRVPSRSLKMRTSFYPEKVMGYLTIISETGFPHSVCWFEYHHKSEWYAFKPKIPKFPLCPGYIDRSDRTPYIKHLVKFEIPDSHLEQTIPQILNKYRRLIYCIGKGPDCVTLSVDVAQWCGLTLPQPPNLIPGHLVSNLAKLNPNLVQEYY</sequence>
<name>A0ABT7B405_9CYAN</name>
<protein>
    <submittedName>
        <fullName evidence="1">Uncharacterized protein</fullName>
    </submittedName>
</protein>
<gene>
    <name evidence="1" type="ORF">PMG25_07185</name>
</gene>
<evidence type="ECO:0000313" key="2">
    <source>
        <dbReference type="Proteomes" id="UP001235849"/>
    </source>
</evidence>
<keyword evidence="2" id="KW-1185">Reference proteome</keyword>
<dbReference type="Proteomes" id="UP001235849">
    <property type="component" value="Unassembled WGS sequence"/>
</dbReference>
<dbReference type="EMBL" id="JAQOSO010000031">
    <property type="protein sequence ID" value="MDJ1173874.1"/>
    <property type="molecule type" value="Genomic_DNA"/>
</dbReference>